<evidence type="ECO:0000313" key="4">
    <source>
        <dbReference type="Proteomes" id="UP000298050"/>
    </source>
</evidence>
<dbReference type="EMBL" id="SRLE01000011">
    <property type="protein sequence ID" value="TGD72209.1"/>
    <property type="molecule type" value="Genomic_DNA"/>
</dbReference>
<organism evidence="3 4">
    <name type="scientific">Mangrovimicrobium sediminis</name>
    <dbReference type="NCBI Taxonomy" id="2562682"/>
    <lineage>
        <taxon>Bacteria</taxon>
        <taxon>Pseudomonadati</taxon>
        <taxon>Pseudomonadota</taxon>
        <taxon>Gammaproteobacteria</taxon>
        <taxon>Cellvibrionales</taxon>
        <taxon>Halieaceae</taxon>
        <taxon>Mangrovimicrobium</taxon>
    </lineage>
</organism>
<feature type="transmembrane region" description="Helical" evidence="2">
    <location>
        <begin position="15"/>
        <end position="36"/>
    </location>
</feature>
<gene>
    <name evidence="3" type="ORF">E4634_16210</name>
</gene>
<evidence type="ECO:0000313" key="3">
    <source>
        <dbReference type="EMBL" id="TGD72209.1"/>
    </source>
</evidence>
<dbReference type="SUPFAM" id="SSF58113">
    <property type="entry name" value="Apolipoprotein A-I"/>
    <property type="match status" value="1"/>
</dbReference>
<evidence type="ECO:0000256" key="2">
    <source>
        <dbReference type="SAM" id="Phobius"/>
    </source>
</evidence>
<feature type="coiled-coil region" evidence="1">
    <location>
        <begin position="306"/>
        <end position="340"/>
    </location>
</feature>
<keyword evidence="4" id="KW-1185">Reference proteome</keyword>
<keyword evidence="2" id="KW-1133">Transmembrane helix</keyword>
<name>A0A4Z0LY47_9GAMM</name>
<feature type="coiled-coil region" evidence="1">
    <location>
        <begin position="461"/>
        <end position="488"/>
    </location>
</feature>
<sequence>MLSSLIESTLRDTGAATLTDGFLIAMSVAFFIAVFARRANRAHAYTHYAPTFLTTLGILGTFAGIISGLLAFNIDDIDGSIGELLAGLKTAFTTSLAGMTLSIAYKLLIAAGWITPKHTDQIDEEAIGIAELYGVMKEQSSGIDALKTAIGGDSEASLVGQLKLLRSDVGDQHKATFRELESTLTLLGKISVNSEKQTIAFAEFQDRLWIKLQDFADMMSKSATEQVINALKEVISDFNNNLVEQFGENFKQLNAAVLELVQWQENYKQQLLQMTEQYQQGVLAITQTESAVAHISEESKAIPMSMQELKAVLEVNQHQLQELERHLDAFKDIRDRAVEAVPEIRKQITETVAGMAAATGELTKGVTDSADQLKSAIIDGSEDFVRNSQAVNDSLSNTSNMITDNTEQTRQLLDDAMTETNSVLRVLVADLKEDCGKLTESYRGASESLVTETEQMKSRFEESLSNMRSRLSEDMQRLIEQQAQENQRVLSGMSRHADAALKDTAESVQKQIKALDDALSHEMSEVMTEMGKALTTISGKFTSDYESLVNSMSKVVQMRGQGQ</sequence>
<dbReference type="AlphaFoldDB" id="A0A4Z0LY47"/>
<protein>
    <recommendedName>
        <fullName evidence="5">MotA/TolQ/ExbB proton channel domain-containing protein</fullName>
    </recommendedName>
</protein>
<dbReference type="RefSeq" id="WP_135445698.1">
    <property type="nucleotide sequence ID" value="NZ_SRLE01000011.1"/>
</dbReference>
<dbReference type="Proteomes" id="UP000298050">
    <property type="component" value="Unassembled WGS sequence"/>
</dbReference>
<reference evidence="3 4" key="1">
    <citation type="submission" date="2019-04" db="EMBL/GenBank/DDBJ databases">
        <title>Taxonomy of novel Haliea sp. from mangrove soil of West Coast of India.</title>
        <authorList>
            <person name="Verma A."/>
            <person name="Kumar P."/>
            <person name="Krishnamurthi S."/>
        </authorList>
    </citation>
    <scope>NUCLEOTIDE SEQUENCE [LARGE SCALE GENOMIC DNA]</scope>
    <source>
        <strain evidence="3 4">SAOS-164</strain>
    </source>
</reference>
<accession>A0A4Z0LY47</accession>
<proteinExistence type="predicted"/>
<dbReference type="OrthoDB" id="9798009at2"/>
<evidence type="ECO:0008006" key="5">
    <source>
        <dbReference type="Google" id="ProtNLM"/>
    </source>
</evidence>
<dbReference type="Gene3D" id="1.20.120.20">
    <property type="entry name" value="Apolipoprotein"/>
    <property type="match status" value="1"/>
</dbReference>
<keyword evidence="1" id="KW-0175">Coiled coil</keyword>
<keyword evidence="2" id="KW-0812">Transmembrane</keyword>
<comment type="caution">
    <text evidence="3">The sequence shown here is derived from an EMBL/GenBank/DDBJ whole genome shotgun (WGS) entry which is preliminary data.</text>
</comment>
<feature type="transmembrane region" description="Helical" evidence="2">
    <location>
        <begin position="48"/>
        <end position="72"/>
    </location>
</feature>
<keyword evidence="2" id="KW-0472">Membrane</keyword>
<evidence type="ECO:0000256" key="1">
    <source>
        <dbReference type="SAM" id="Coils"/>
    </source>
</evidence>